<proteinExistence type="predicted"/>
<reference evidence="2" key="1">
    <citation type="journal article" date="2023" name="Mol. Phylogenet. Evol.">
        <title>Genome-scale phylogeny and comparative genomics of the fungal order Sordariales.</title>
        <authorList>
            <person name="Hensen N."/>
            <person name="Bonometti L."/>
            <person name="Westerberg I."/>
            <person name="Brannstrom I.O."/>
            <person name="Guillou S."/>
            <person name="Cros-Aarteil S."/>
            <person name="Calhoun S."/>
            <person name="Haridas S."/>
            <person name="Kuo A."/>
            <person name="Mondo S."/>
            <person name="Pangilinan J."/>
            <person name="Riley R."/>
            <person name="LaButti K."/>
            <person name="Andreopoulos B."/>
            <person name="Lipzen A."/>
            <person name="Chen C."/>
            <person name="Yan M."/>
            <person name="Daum C."/>
            <person name="Ng V."/>
            <person name="Clum A."/>
            <person name="Steindorff A."/>
            <person name="Ohm R.A."/>
            <person name="Martin F."/>
            <person name="Silar P."/>
            <person name="Natvig D.O."/>
            <person name="Lalanne C."/>
            <person name="Gautier V."/>
            <person name="Ament-Velasquez S.L."/>
            <person name="Kruys A."/>
            <person name="Hutchinson M.I."/>
            <person name="Powell A.J."/>
            <person name="Barry K."/>
            <person name="Miller A.N."/>
            <person name="Grigoriev I.V."/>
            <person name="Debuchy R."/>
            <person name="Gladieux P."/>
            <person name="Hiltunen Thoren M."/>
            <person name="Johannesson H."/>
        </authorList>
    </citation>
    <scope>NUCLEOTIDE SEQUENCE</scope>
    <source>
        <strain evidence="2">CBS 990.96</strain>
    </source>
</reference>
<organism evidence="2 3">
    <name type="scientific">Podospora fimiseda</name>
    <dbReference type="NCBI Taxonomy" id="252190"/>
    <lineage>
        <taxon>Eukaryota</taxon>
        <taxon>Fungi</taxon>
        <taxon>Dikarya</taxon>
        <taxon>Ascomycota</taxon>
        <taxon>Pezizomycotina</taxon>
        <taxon>Sordariomycetes</taxon>
        <taxon>Sordariomycetidae</taxon>
        <taxon>Sordariales</taxon>
        <taxon>Podosporaceae</taxon>
        <taxon>Podospora</taxon>
    </lineage>
</organism>
<name>A0AAN6YPA1_9PEZI</name>
<accession>A0AAN6YPA1</accession>
<reference evidence="2" key="2">
    <citation type="submission" date="2023-05" db="EMBL/GenBank/DDBJ databases">
        <authorList>
            <consortium name="Lawrence Berkeley National Laboratory"/>
            <person name="Steindorff A."/>
            <person name="Hensen N."/>
            <person name="Bonometti L."/>
            <person name="Westerberg I."/>
            <person name="Brannstrom I.O."/>
            <person name="Guillou S."/>
            <person name="Cros-Aarteil S."/>
            <person name="Calhoun S."/>
            <person name="Haridas S."/>
            <person name="Kuo A."/>
            <person name="Mondo S."/>
            <person name="Pangilinan J."/>
            <person name="Riley R."/>
            <person name="Labutti K."/>
            <person name="Andreopoulos B."/>
            <person name="Lipzen A."/>
            <person name="Chen C."/>
            <person name="Yanf M."/>
            <person name="Daum C."/>
            <person name="Ng V."/>
            <person name="Clum A."/>
            <person name="Ohm R."/>
            <person name="Martin F."/>
            <person name="Silar P."/>
            <person name="Natvig D."/>
            <person name="Lalanne C."/>
            <person name="Gautier V."/>
            <person name="Ament-Velasquez S.L."/>
            <person name="Kruys A."/>
            <person name="Hutchinson M.I."/>
            <person name="Powell A.J."/>
            <person name="Barry K."/>
            <person name="Miller A.N."/>
            <person name="Grigoriev I.V."/>
            <person name="Debuchy R."/>
            <person name="Gladieux P."/>
            <person name="Thoren M.H."/>
            <person name="Johannesson H."/>
        </authorList>
    </citation>
    <scope>NUCLEOTIDE SEQUENCE</scope>
    <source>
        <strain evidence="2">CBS 990.96</strain>
    </source>
</reference>
<dbReference type="PANTHER" id="PTHR24148:SF78">
    <property type="entry name" value="HETEROKARYON INCOMPATIBILITY DOMAIN-CONTAINING PROTEIN"/>
    <property type="match status" value="1"/>
</dbReference>
<sequence>MTFKPQRDADDLYRHVPLPPTNTIRVLQLLPHPDKDAPVDCRLTTLSFGSSEGIRSYEALSYSWGSTVDPKPITVNGHWQILIGWNLHTALMQLRDASIGRKLWIDAICINQAGHAEALEERSRQVQSIAKAYAQATQVLVWLGDAADNSDRALDDIQSAAAVAESGTSPSPPVVDEESILKLHGRSWFGQRPTD</sequence>
<protein>
    <submittedName>
        <fullName evidence="2">HET-domain-containing protein</fullName>
    </submittedName>
</protein>
<dbReference type="InterPro" id="IPR010730">
    <property type="entry name" value="HET"/>
</dbReference>
<dbReference type="AlphaFoldDB" id="A0AAN6YPA1"/>
<dbReference type="Proteomes" id="UP001301958">
    <property type="component" value="Unassembled WGS sequence"/>
</dbReference>
<dbReference type="EMBL" id="MU865526">
    <property type="protein sequence ID" value="KAK4221656.1"/>
    <property type="molecule type" value="Genomic_DNA"/>
</dbReference>
<feature type="domain" description="Heterokaryon incompatibility" evidence="1">
    <location>
        <begin position="57"/>
        <end position="165"/>
    </location>
</feature>
<evidence type="ECO:0000313" key="2">
    <source>
        <dbReference type="EMBL" id="KAK4221656.1"/>
    </source>
</evidence>
<dbReference type="Pfam" id="PF06985">
    <property type="entry name" value="HET"/>
    <property type="match status" value="1"/>
</dbReference>
<dbReference type="PANTHER" id="PTHR24148">
    <property type="entry name" value="ANKYRIN REPEAT DOMAIN-CONTAINING PROTEIN 39 HOMOLOG-RELATED"/>
    <property type="match status" value="1"/>
</dbReference>
<evidence type="ECO:0000313" key="3">
    <source>
        <dbReference type="Proteomes" id="UP001301958"/>
    </source>
</evidence>
<gene>
    <name evidence="2" type="ORF">QBC38DRAFT_448966</name>
</gene>
<dbReference type="InterPro" id="IPR052895">
    <property type="entry name" value="HetReg/Transcr_Mod"/>
</dbReference>
<keyword evidence="3" id="KW-1185">Reference proteome</keyword>
<evidence type="ECO:0000259" key="1">
    <source>
        <dbReference type="Pfam" id="PF06985"/>
    </source>
</evidence>
<comment type="caution">
    <text evidence="2">The sequence shown here is derived from an EMBL/GenBank/DDBJ whole genome shotgun (WGS) entry which is preliminary data.</text>
</comment>